<reference evidence="3 4" key="1">
    <citation type="submission" date="2014-03" db="EMBL/GenBank/DDBJ databases">
        <title>Genome of Paenirhodobacter enshiensis DW2-9.</title>
        <authorList>
            <person name="Wang D."/>
            <person name="Wang G."/>
        </authorList>
    </citation>
    <scope>NUCLEOTIDE SEQUENCE [LARGE SCALE GENOMIC DNA]</scope>
    <source>
        <strain evidence="3 4">DW2-9</strain>
    </source>
</reference>
<evidence type="ECO:0000256" key="1">
    <source>
        <dbReference type="SAM" id="MobiDB-lite"/>
    </source>
</evidence>
<comment type="caution">
    <text evidence="3">The sequence shown here is derived from an EMBL/GenBank/DDBJ whole genome shotgun (WGS) entry which is preliminary data.</text>
</comment>
<evidence type="ECO:0000313" key="4">
    <source>
        <dbReference type="Proteomes" id="UP000028824"/>
    </source>
</evidence>
<feature type="transmembrane region" description="Helical" evidence="2">
    <location>
        <begin position="17"/>
        <end position="38"/>
    </location>
</feature>
<name>A0A086Y1I8_9RHOB</name>
<dbReference type="STRING" id="1105367.CG50_14695"/>
<accession>A0A086Y1I8</accession>
<keyword evidence="2" id="KW-0812">Transmembrane</keyword>
<dbReference type="Pfam" id="PF13801">
    <property type="entry name" value="Metal_resist"/>
    <property type="match status" value="1"/>
</dbReference>
<feature type="compositionally biased region" description="Basic and acidic residues" evidence="1">
    <location>
        <begin position="149"/>
        <end position="163"/>
    </location>
</feature>
<organism evidence="3 4">
    <name type="scientific">Paenirhodobacter enshiensis</name>
    <dbReference type="NCBI Taxonomy" id="1105367"/>
    <lineage>
        <taxon>Bacteria</taxon>
        <taxon>Pseudomonadati</taxon>
        <taxon>Pseudomonadota</taxon>
        <taxon>Alphaproteobacteria</taxon>
        <taxon>Rhodobacterales</taxon>
        <taxon>Rhodobacter group</taxon>
        <taxon>Paenirhodobacter</taxon>
    </lineage>
</organism>
<gene>
    <name evidence="3" type="ORF">CG50_14695</name>
</gene>
<evidence type="ECO:0000313" key="3">
    <source>
        <dbReference type="EMBL" id="KFI28138.1"/>
    </source>
</evidence>
<evidence type="ECO:0008006" key="5">
    <source>
        <dbReference type="Google" id="ProtNLM"/>
    </source>
</evidence>
<keyword evidence="2" id="KW-0472">Membrane</keyword>
<keyword evidence="4" id="KW-1185">Reference proteome</keyword>
<proteinExistence type="predicted"/>
<feature type="region of interest" description="Disordered" evidence="1">
    <location>
        <begin position="149"/>
        <end position="170"/>
    </location>
</feature>
<dbReference type="AlphaFoldDB" id="A0A086Y1I8"/>
<dbReference type="Proteomes" id="UP000028824">
    <property type="component" value="Unassembled WGS sequence"/>
</dbReference>
<dbReference type="InterPro" id="IPR025961">
    <property type="entry name" value="Metal_resist"/>
</dbReference>
<keyword evidence="2" id="KW-1133">Transmembrane helix</keyword>
<dbReference type="EMBL" id="JFZB01000007">
    <property type="protein sequence ID" value="KFI28138.1"/>
    <property type="molecule type" value="Genomic_DNA"/>
</dbReference>
<sequence>MAQMTQTAPQRRNWLKLALGLSVGLNLLVAGAVIGGMIGHDRRMPRPPGDFGLGPLGAAFSPEDRRQMRRESAQAGADVSQLRTELRGDLDALAAALEAEPWNEAAVRAQLAQMHAHAMQRAQIGEQVMLDRLGRMTVDDRRAYAERLRARLSDMGPPDDRGPDPAGRAR</sequence>
<protein>
    <recommendedName>
        <fullName evidence="5">Periplasmic heavy metal sensor</fullName>
    </recommendedName>
</protein>
<evidence type="ECO:0000256" key="2">
    <source>
        <dbReference type="SAM" id="Phobius"/>
    </source>
</evidence>